<organism evidence="6 7">
    <name type="scientific">Mycolicibacterium fluoranthenivorans</name>
    <dbReference type="NCBI Taxonomy" id="258505"/>
    <lineage>
        <taxon>Bacteria</taxon>
        <taxon>Bacillati</taxon>
        <taxon>Actinomycetota</taxon>
        <taxon>Actinomycetes</taxon>
        <taxon>Mycobacteriales</taxon>
        <taxon>Mycobacteriaceae</taxon>
        <taxon>Mycolicibacterium</taxon>
    </lineage>
</organism>
<feature type="transmembrane region" description="Helical" evidence="4">
    <location>
        <begin position="159"/>
        <end position="180"/>
    </location>
</feature>
<evidence type="ECO:0000256" key="3">
    <source>
        <dbReference type="ARBA" id="ARBA00023012"/>
    </source>
</evidence>
<keyword evidence="4" id="KW-0812">Transmembrane</keyword>
<dbReference type="InterPro" id="IPR003594">
    <property type="entry name" value="HATPase_dom"/>
</dbReference>
<feature type="transmembrane region" description="Helical" evidence="4">
    <location>
        <begin position="429"/>
        <end position="446"/>
    </location>
</feature>
<reference evidence="7" key="1">
    <citation type="submission" date="2016-10" db="EMBL/GenBank/DDBJ databases">
        <authorList>
            <person name="Varghese N."/>
            <person name="Submissions S."/>
        </authorList>
    </citation>
    <scope>NUCLEOTIDE SEQUENCE [LARGE SCALE GENOMIC DNA]</scope>
    <source>
        <strain evidence="7">UNC267MFSha1.1M11</strain>
    </source>
</reference>
<dbReference type="Pfam" id="PF02518">
    <property type="entry name" value="HATPase_c"/>
    <property type="match status" value="1"/>
</dbReference>
<keyword evidence="1" id="KW-0808">Transferase</keyword>
<dbReference type="PANTHER" id="PTHR24421:SF61">
    <property type="entry name" value="OXYGEN SENSOR HISTIDINE KINASE NREB"/>
    <property type="match status" value="1"/>
</dbReference>
<evidence type="ECO:0000256" key="1">
    <source>
        <dbReference type="ARBA" id="ARBA00022679"/>
    </source>
</evidence>
<name>A0A1G4WMC8_9MYCO</name>
<feature type="transmembrane region" description="Helical" evidence="4">
    <location>
        <begin position="531"/>
        <end position="552"/>
    </location>
</feature>
<keyword evidence="2 6" id="KW-0418">Kinase</keyword>
<dbReference type="GO" id="GO:0000160">
    <property type="term" value="P:phosphorelay signal transduction system"/>
    <property type="evidence" value="ECO:0007669"/>
    <property type="project" value="UniProtKB-KW"/>
</dbReference>
<dbReference type="Gene3D" id="3.30.565.10">
    <property type="entry name" value="Histidine kinase-like ATPase, C-terminal domain"/>
    <property type="match status" value="1"/>
</dbReference>
<dbReference type="RefSeq" id="WP_170847334.1">
    <property type="nucleotide sequence ID" value="NZ_FMUB01000008.1"/>
</dbReference>
<feature type="transmembrane region" description="Helical" evidence="4">
    <location>
        <begin position="507"/>
        <end position="525"/>
    </location>
</feature>
<sequence>MLKPDQDIRGVHVSERQVIRRGQDLAIILLNTVTLVAASSTLLLPGTPDSAAGTILLAALGCWALFRLFTRSRALGFQLVDFGYVLVVAAAIPWFESNPGNLYTNSVPQVIAGTAVIAFTMAQPPKVSFPAAALITLAYAFGCAQMIGWPDAVQVPMLFYMLGIEWAIAAALLAAGLAVARQVDRVRADNHDAALRDAIAAAVRNYELEHLALVHDTAASTLHLVGEGADISSERVAAQARRDLELLTGGPTAREPLPDTDIVAALRQEIAHFPVQITLTGLPSLVLTGSRARTVLAAVREALNNAERHADASHIEIKVAATSVTVIDDGTGFDLATASLGHGVAESIVARMRRAGGSATVYSAPGSGTEVTLTWAHSPDVAPTNAIVDDIDHLTERILVQFGLGIIVFGLVQLLVSVPYAAARTGSPVLQLGLGCLAALVIIAGVPRVLNRGPDVTIPALVIMAVVIAVQSLSVPADMLGGPIQWPLVATGLCVLPFVLRLRVRHGAAVMVAFWLGTAILTFVRQPDVTMAFNLALYTAGIVMVQMFALAFPELLRNATIAAAAEARERWAIADRNRIAEALHDDYVRRTSKLIRGVFPLLQTLSTGVIDAETRQRARLESRRLRLYIFQSRTFSHPLVAELRAAVDQADRRGVIVTINTDNDLPSLDAHARRVVLTPLRDALGQARKHARIGLTVAGGELVASIVCDVARVAPLRAYSTHPNVEVTVIADKVWISVHHPLAVTPTTAEAQHHSIA</sequence>
<feature type="transmembrane region" description="Helical" evidence="4">
    <location>
        <begin position="402"/>
        <end position="423"/>
    </location>
</feature>
<evidence type="ECO:0000256" key="2">
    <source>
        <dbReference type="ARBA" id="ARBA00022777"/>
    </source>
</evidence>
<keyword evidence="4" id="KW-0472">Membrane</keyword>
<accession>A0A1G4WMC8</accession>
<dbReference type="GO" id="GO:0016301">
    <property type="term" value="F:kinase activity"/>
    <property type="evidence" value="ECO:0007669"/>
    <property type="project" value="UniProtKB-KW"/>
</dbReference>
<dbReference type="Proteomes" id="UP000199707">
    <property type="component" value="Unassembled WGS sequence"/>
</dbReference>
<feature type="domain" description="Histidine kinase/HSP90-like ATPase" evidence="5">
    <location>
        <begin position="296"/>
        <end position="375"/>
    </location>
</feature>
<feature type="transmembrane region" description="Helical" evidence="4">
    <location>
        <begin position="458"/>
        <end position="477"/>
    </location>
</feature>
<feature type="transmembrane region" description="Helical" evidence="4">
    <location>
        <begin position="483"/>
        <end position="500"/>
    </location>
</feature>
<dbReference type="CDD" id="cd16917">
    <property type="entry name" value="HATPase_UhpB-NarQ-NarX-like"/>
    <property type="match status" value="1"/>
</dbReference>
<evidence type="ECO:0000313" key="7">
    <source>
        <dbReference type="Proteomes" id="UP000199707"/>
    </source>
</evidence>
<evidence type="ECO:0000259" key="5">
    <source>
        <dbReference type="Pfam" id="PF02518"/>
    </source>
</evidence>
<feature type="transmembrane region" description="Helical" evidence="4">
    <location>
        <begin position="101"/>
        <end position="122"/>
    </location>
</feature>
<keyword evidence="4" id="KW-1133">Transmembrane helix</keyword>
<dbReference type="InterPro" id="IPR050482">
    <property type="entry name" value="Sensor_HK_TwoCompSys"/>
</dbReference>
<dbReference type="EMBL" id="FMUB01000008">
    <property type="protein sequence ID" value="SCX25743.1"/>
    <property type="molecule type" value="Genomic_DNA"/>
</dbReference>
<dbReference type="PANTHER" id="PTHR24421">
    <property type="entry name" value="NITRATE/NITRITE SENSOR PROTEIN NARX-RELATED"/>
    <property type="match status" value="1"/>
</dbReference>
<evidence type="ECO:0000313" key="6">
    <source>
        <dbReference type="EMBL" id="SCX25743.1"/>
    </source>
</evidence>
<feature type="transmembrane region" description="Helical" evidence="4">
    <location>
        <begin position="25"/>
        <end position="44"/>
    </location>
</feature>
<keyword evidence="3" id="KW-0902">Two-component regulatory system</keyword>
<dbReference type="InterPro" id="IPR036890">
    <property type="entry name" value="HATPase_C_sf"/>
</dbReference>
<evidence type="ECO:0000256" key="4">
    <source>
        <dbReference type="SAM" id="Phobius"/>
    </source>
</evidence>
<feature type="transmembrane region" description="Helical" evidence="4">
    <location>
        <begin position="76"/>
        <end position="95"/>
    </location>
</feature>
<feature type="transmembrane region" description="Helical" evidence="4">
    <location>
        <begin position="50"/>
        <end position="69"/>
    </location>
</feature>
<protein>
    <submittedName>
        <fullName evidence="6">Signal transduction histidine kinase</fullName>
    </submittedName>
</protein>
<dbReference type="SUPFAM" id="SSF55874">
    <property type="entry name" value="ATPase domain of HSP90 chaperone/DNA topoisomerase II/histidine kinase"/>
    <property type="match status" value="1"/>
</dbReference>
<feature type="transmembrane region" description="Helical" evidence="4">
    <location>
        <begin position="129"/>
        <end position="147"/>
    </location>
</feature>
<proteinExistence type="predicted"/>
<gene>
    <name evidence="6" type="ORF">SAMN02799620_03942</name>
</gene>
<dbReference type="STRING" id="1502745.SAMN02799620_03942"/>
<dbReference type="AlphaFoldDB" id="A0A1G4WMC8"/>